<evidence type="ECO:0000256" key="4">
    <source>
        <dbReference type="SAM" id="MobiDB-lite"/>
    </source>
</evidence>
<dbReference type="Proteomes" id="UP000014760">
    <property type="component" value="Unassembled WGS sequence"/>
</dbReference>
<dbReference type="Gene3D" id="1.25.40.20">
    <property type="entry name" value="Ankyrin repeat-containing domain"/>
    <property type="match status" value="1"/>
</dbReference>
<dbReference type="PANTHER" id="PTHR46680:SF3">
    <property type="entry name" value="NF-KAPPA-B INHIBITOR CACTUS"/>
    <property type="match status" value="1"/>
</dbReference>
<keyword evidence="2 3" id="KW-0040">ANK repeat</keyword>
<dbReference type="HOGENOM" id="CLU_1050698_0_0_1"/>
<dbReference type="SMART" id="SM00248">
    <property type="entry name" value="ANK"/>
    <property type="match status" value="5"/>
</dbReference>
<dbReference type="OrthoDB" id="20727at2759"/>
<dbReference type="SUPFAM" id="SSF48403">
    <property type="entry name" value="Ankyrin repeat"/>
    <property type="match status" value="1"/>
</dbReference>
<accession>R7TD09</accession>
<feature type="repeat" description="ANK" evidence="3">
    <location>
        <begin position="141"/>
        <end position="175"/>
    </location>
</feature>
<dbReference type="OMA" id="RGSMACF"/>
<dbReference type="STRING" id="283909.R7TD09"/>
<evidence type="ECO:0000256" key="1">
    <source>
        <dbReference type="ARBA" id="ARBA00022737"/>
    </source>
</evidence>
<dbReference type="InterPro" id="IPR036770">
    <property type="entry name" value="Ankyrin_rpt-contain_sf"/>
</dbReference>
<dbReference type="PROSITE" id="PS50297">
    <property type="entry name" value="ANK_REP_REGION"/>
    <property type="match status" value="2"/>
</dbReference>
<reference evidence="6" key="3">
    <citation type="submission" date="2015-06" db="UniProtKB">
        <authorList>
            <consortium name="EnsemblMetazoa"/>
        </authorList>
    </citation>
    <scope>IDENTIFICATION</scope>
</reference>
<dbReference type="InterPro" id="IPR002110">
    <property type="entry name" value="Ankyrin_rpt"/>
</dbReference>
<name>R7TD09_CAPTE</name>
<dbReference type="PROSITE" id="PS50088">
    <property type="entry name" value="ANK_REPEAT"/>
    <property type="match status" value="2"/>
</dbReference>
<feature type="region of interest" description="Disordered" evidence="4">
    <location>
        <begin position="1"/>
        <end position="20"/>
    </location>
</feature>
<dbReference type="PANTHER" id="PTHR46680">
    <property type="entry name" value="NF-KAPPA-B INHIBITOR ALPHA"/>
    <property type="match status" value="1"/>
</dbReference>
<organism evidence="5">
    <name type="scientific">Capitella teleta</name>
    <name type="common">Polychaete worm</name>
    <dbReference type="NCBI Taxonomy" id="283909"/>
    <lineage>
        <taxon>Eukaryota</taxon>
        <taxon>Metazoa</taxon>
        <taxon>Spiralia</taxon>
        <taxon>Lophotrochozoa</taxon>
        <taxon>Annelida</taxon>
        <taxon>Polychaeta</taxon>
        <taxon>Sedentaria</taxon>
        <taxon>Scolecida</taxon>
        <taxon>Capitellidae</taxon>
        <taxon>Capitella</taxon>
    </lineage>
</organism>
<dbReference type="GO" id="GO:0051059">
    <property type="term" value="F:NF-kappaB binding"/>
    <property type="evidence" value="ECO:0007669"/>
    <property type="project" value="TreeGrafter"/>
</dbReference>
<dbReference type="Pfam" id="PF12796">
    <property type="entry name" value="Ank_2"/>
    <property type="match status" value="1"/>
</dbReference>
<evidence type="ECO:0000313" key="6">
    <source>
        <dbReference type="EnsemblMetazoa" id="CapteP135484"/>
    </source>
</evidence>
<dbReference type="GO" id="GO:0071356">
    <property type="term" value="P:cellular response to tumor necrosis factor"/>
    <property type="evidence" value="ECO:0007669"/>
    <property type="project" value="TreeGrafter"/>
</dbReference>
<proteinExistence type="predicted"/>
<reference evidence="5 7" key="2">
    <citation type="journal article" date="2013" name="Nature">
        <title>Insights into bilaterian evolution from three spiralian genomes.</title>
        <authorList>
            <person name="Simakov O."/>
            <person name="Marletaz F."/>
            <person name="Cho S.J."/>
            <person name="Edsinger-Gonzales E."/>
            <person name="Havlak P."/>
            <person name="Hellsten U."/>
            <person name="Kuo D.H."/>
            <person name="Larsson T."/>
            <person name="Lv J."/>
            <person name="Arendt D."/>
            <person name="Savage R."/>
            <person name="Osoegawa K."/>
            <person name="de Jong P."/>
            <person name="Grimwood J."/>
            <person name="Chapman J.A."/>
            <person name="Shapiro H."/>
            <person name="Aerts A."/>
            <person name="Otillar R.P."/>
            <person name="Terry A.Y."/>
            <person name="Boore J.L."/>
            <person name="Grigoriev I.V."/>
            <person name="Lindberg D.R."/>
            <person name="Seaver E.C."/>
            <person name="Weisblat D.A."/>
            <person name="Putnam N.H."/>
            <person name="Rokhsar D.S."/>
        </authorList>
    </citation>
    <scope>NUCLEOTIDE SEQUENCE</scope>
    <source>
        <strain evidence="5 7">I ESC-2004</strain>
    </source>
</reference>
<reference evidence="7" key="1">
    <citation type="submission" date="2012-12" db="EMBL/GenBank/DDBJ databases">
        <authorList>
            <person name="Hellsten U."/>
            <person name="Grimwood J."/>
            <person name="Chapman J.A."/>
            <person name="Shapiro H."/>
            <person name="Aerts A."/>
            <person name="Otillar R.P."/>
            <person name="Terry A.Y."/>
            <person name="Boore J.L."/>
            <person name="Simakov O."/>
            <person name="Marletaz F."/>
            <person name="Cho S.-J."/>
            <person name="Edsinger-Gonzales E."/>
            <person name="Havlak P."/>
            <person name="Kuo D.-H."/>
            <person name="Larsson T."/>
            <person name="Lv J."/>
            <person name="Arendt D."/>
            <person name="Savage R."/>
            <person name="Osoegawa K."/>
            <person name="de Jong P."/>
            <person name="Lindberg D.R."/>
            <person name="Seaver E.C."/>
            <person name="Weisblat D.A."/>
            <person name="Putnam N.H."/>
            <person name="Grigoriev I.V."/>
            <person name="Rokhsar D.S."/>
        </authorList>
    </citation>
    <scope>NUCLEOTIDE SEQUENCE</scope>
    <source>
        <strain evidence="7">I ESC-2004</strain>
    </source>
</reference>
<dbReference type="AlphaFoldDB" id="R7TD09"/>
<dbReference type="GO" id="GO:0005829">
    <property type="term" value="C:cytosol"/>
    <property type="evidence" value="ECO:0007669"/>
    <property type="project" value="TreeGrafter"/>
</dbReference>
<evidence type="ECO:0000256" key="3">
    <source>
        <dbReference type="PROSITE-ProRule" id="PRU00023"/>
    </source>
</evidence>
<keyword evidence="1" id="KW-0677">Repeat</keyword>
<evidence type="ECO:0000313" key="5">
    <source>
        <dbReference type="EMBL" id="ELT88956.1"/>
    </source>
</evidence>
<dbReference type="EMBL" id="AMQN01015101">
    <property type="status" value="NOT_ANNOTATED_CDS"/>
    <property type="molecule type" value="Genomic_DNA"/>
</dbReference>
<gene>
    <name evidence="5" type="ORF">CAPTEDRAFT_135484</name>
</gene>
<keyword evidence="7" id="KW-1185">Reference proteome</keyword>
<sequence>MNSEADPNWHNTSGEQVDAPLCNADGDTALHLSVLFSDPYDVIVRITQQTDTALLNAQNNRRQTALHLAVLTDNVPVIRHLVLSGCRLDLQDWNGNSALHMACTGGDSVDRVRALLPSPAHPHLHANCSSKENPAHLMNFKGETPLHVAASRGHVAILRYLTLGHVGADVNVGDGRSGRTILHHAVEENNSDVVYFIARHARHLQLKVNTRSYDGFTAADLAYDRKRHELYDLLKRVARDEATPMDSTDDAMCL</sequence>
<evidence type="ECO:0000256" key="2">
    <source>
        <dbReference type="ARBA" id="ARBA00023043"/>
    </source>
</evidence>
<dbReference type="InterPro" id="IPR051070">
    <property type="entry name" value="NF-kappa-B_inhibitor"/>
</dbReference>
<dbReference type="EMBL" id="KB311595">
    <property type="protein sequence ID" value="ELT88956.1"/>
    <property type="molecule type" value="Genomic_DNA"/>
</dbReference>
<protein>
    <submittedName>
        <fullName evidence="5 6">Uncharacterized protein</fullName>
    </submittedName>
</protein>
<feature type="compositionally biased region" description="Polar residues" evidence="4">
    <location>
        <begin position="1"/>
        <end position="15"/>
    </location>
</feature>
<feature type="repeat" description="ANK" evidence="3">
    <location>
        <begin position="61"/>
        <end position="93"/>
    </location>
</feature>
<evidence type="ECO:0000313" key="7">
    <source>
        <dbReference type="Proteomes" id="UP000014760"/>
    </source>
</evidence>
<dbReference type="EnsemblMetazoa" id="CapteT135484">
    <property type="protein sequence ID" value="CapteP135484"/>
    <property type="gene ID" value="CapteG135484"/>
</dbReference>